<evidence type="ECO:0000313" key="3">
    <source>
        <dbReference type="Proteomes" id="UP000294599"/>
    </source>
</evidence>
<comment type="caution">
    <text evidence="2">The sequence shown here is derived from an EMBL/GenBank/DDBJ whole genome shotgun (WGS) entry which is preliminary data.</text>
</comment>
<sequence length="129" mass="13000">MRGRLLAIAALGLSGVGAPAAQPLFSDGFEACCTVGGTVSGLSGSGLVLRLSAGAVSEDRAIAGNGSWSFSSPLANGVGYSVSVQNQPSPPCQIVNGNGTMGSAHVRNVELHCGASLKWNEGVWGDLWQ</sequence>
<feature type="signal peptide" evidence="1">
    <location>
        <begin position="1"/>
        <end position="20"/>
    </location>
</feature>
<protein>
    <recommendedName>
        <fullName evidence="4">CVNH domain-containing protein</fullName>
    </recommendedName>
</protein>
<dbReference type="Proteomes" id="UP000294599">
    <property type="component" value="Unassembled WGS sequence"/>
</dbReference>
<keyword evidence="1" id="KW-0732">Signal</keyword>
<keyword evidence="3" id="KW-1185">Reference proteome</keyword>
<organism evidence="2 3">
    <name type="scientific">Pseudofulvimonas gallinarii</name>
    <dbReference type="NCBI Taxonomy" id="634155"/>
    <lineage>
        <taxon>Bacteria</taxon>
        <taxon>Pseudomonadati</taxon>
        <taxon>Pseudomonadota</taxon>
        <taxon>Gammaproteobacteria</taxon>
        <taxon>Lysobacterales</taxon>
        <taxon>Rhodanobacteraceae</taxon>
        <taxon>Pseudofulvimonas</taxon>
    </lineage>
</organism>
<proteinExistence type="predicted"/>
<evidence type="ECO:0000256" key="1">
    <source>
        <dbReference type="SAM" id="SignalP"/>
    </source>
</evidence>
<dbReference type="RefSeq" id="WP_123520651.1">
    <property type="nucleotide sequence ID" value="NZ_JBHLWF010000072.1"/>
</dbReference>
<feature type="chain" id="PRO_5030099219" description="CVNH domain-containing protein" evidence="1">
    <location>
        <begin position="21"/>
        <end position="129"/>
    </location>
</feature>
<dbReference type="AlphaFoldDB" id="A0A4R3L1H5"/>
<accession>A0A4R3L1H5</accession>
<evidence type="ECO:0008006" key="4">
    <source>
        <dbReference type="Google" id="ProtNLM"/>
    </source>
</evidence>
<name>A0A4R3L1H5_9GAMM</name>
<gene>
    <name evidence="2" type="ORF">EDC25_13612</name>
</gene>
<evidence type="ECO:0000313" key="2">
    <source>
        <dbReference type="EMBL" id="TCS92338.1"/>
    </source>
</evidence>
<reference evidence="2 3" key="1">
    <citation type="submission" date="2019-03" db="EMBL/GenBank/DDBJ databases">
        <title>Genomic Encyclopedia of Type Strains, Phase IV (KMG-IV): sequencing the most valuable type-strain genomes for metagenomic binning, comparative biology and taxonomic classification.</title>
        <authorList>
            <person name="Goeker M."/>
        </authorList>
    </citation>
    <scope>NUCLEOTIDE SEQUENCE [LARGE SCALE GENOMIC DNA]</scope>
    <source>
        <strain evidence="2 3">DSM 21944</strain>
    </source>
</reference>
<dbReference type="EMBL" id="SMAF01000036">
    <property type="protein sequence ID" value="TCS92338.1"/>
    <property type="molecule type" value="Genomic_DNA"/>
</dbReference>